<evidence type="ECO:0000313" key="10">
    <source>
        <dbReference type="EMBL" id="KAL2912308.1"/>
    </source>
</evidence>
<dbReference type="Gene3D" id="2.20.25.420">
    <property type="entry name" value="ZPR1, zinc finger domain"/>
    <property type="match status" value="2"/>
</dbReference>
<dbReference type="Gene3D" id="3.10.20.30">
    <property type="match status" value="1"/>
</dbReference>
<comment type="cofactor">
    <cofactor evidence="8">
        <name>[2Fe-2S] cluster</name>
        <dbReference type="ChEBI" id="CHEBI:190135"/>
    </cofactor>
</comment>
<evidence type="ECO:0000259" key="9">
    <source>
        <dbReference type="PROSITE" id="PS51085"/>
    </source>
</evidence>
<evidence type="ECO:0000256" key="7">
    <source>
        <dbReference type="ARBA" id="ARBA00023014"/>
    </source>
</evidence>
<dbReference type="NCBIfam" id="TIGR00310">
    <property type="entry name" value="ZPR1_znf"/>
    <property type="match status" value="1"/>
</dbReference>
<dbReference type="PANTHER" id="PTHR10876:SF0">
    <property type="entry name" value="ZINC FINGER PROTEIN ZPR1"/>
    <property type="match status" value="1"/>
</dbReference>
<dbReference type="InterPro" id="IPR036010">
    <property type="entry name" value="2Fe-2S_ferredoxin-like_sf"/>
</dbReference>
<keyword evidence="6" id="KW-0408">Iron</keyword>
<keyword evidence="3" id="KW-0479">Metal-binding</keyword>
<dbReference type="InterPro" id="IPR042451">
    <property type="entry name" value="ZPR1_A/B_dom"/>
</dbReference>
<dbReference type="EMBL" id="JADGIZ020000071">
    <property type="protein sequence ID" value="KAL2912308.1"/>
    <property type="molecule type" value="Genomic_DNA"/>
</dbReference>
<dbReference type="PANTHER" id="PTHR10876">
    <property type="entry name" value="ZINC FINGER PROTEIN ZPR1"/>
    <property type="match status" value="1"/>
</dbReference>
<keyword evidence="4 10" id="KW-0863">Zinc-finger</keyword>
<evidence type="ECO:0000256" key="4">
    <source>
        <dbReference type="ARBA" id="ARBA00022771"/>
    </source>
</evidence>
<protein>
    <submittedName>
        <fullName evidence="10">Nucleolar zinc-finger protein</fullName>
    </submittedName>
</protein>
<keyword evidence="11" id="KW-1185">Reference proteome</keyword>
<dbReference type="Gene3D" id="2.60.120.1040">
    <property type="entry name" value="ZPR1, A/B domain"/>
    <property type="match status" value="2"/>
</dbReference>
<name>A0ABR4MYF9_9FUNG</name>
<organism evidence="10 11">
    <name type="scientific">Polyrhizophydium stewartii</name>
    <dbReference type="NCBI Taxonomy" id="2732419"/>
    <lineage>
        <taxon>Eukaryota</taxon>
        <taxon>Fungi</taxon>
        <taxon>Fungi incertae sedis</taxon>
        <taxon>Chytridiomycota</taxon>
        <taxon>Chytridiomycota incertae sedis</taxon>
        <taxon>Chytridiomycetes</taxon>
        <taxon>Rhizophydiales</taxon>
        <taxon>Rhizophydiales incertae sedis</taxon>
        <taxon>Polyrhizophydium</taxon>
    </lineage>
</organism>
<dbReference type="Pfam" id="PF00111">
    <property type="entry name" value="Fer2"/>
    <property type="match status" value="1"/>
</dbReference>
<dbReference type="InterPro" id="IPR012675">
    <property type="entry name" value="Beta-grasp_dom_sf"/>
</dbReference>
<evidence type="ECO:0000256" key="3">
    <source>
        <dbReference type="ARBA" id="ARBA00022723"/>
    </source>
</evidence>
<evidence type="ECO:0000256" key="2">
    <source>
        <dbReference type="ARBA" id="ARBA00022714"/>
    </source>
</evidence>
<dbReference type="InterPro" id="IPR001055">
    <property type="entry name" value="Adrenodoxin-like"/>
</dbReference>
<evidence type="ECO:0000256" key="1">
    <source>
        <dbReference type="ARBA" id="ARBA00008354"/>
    </source>
</evidence>
<evidence type="ECO:0000313" key="11">
    <source>
        <dbReference type="Proteomes" id="UP001527925"/>
    </source>
</evidence>
<dbReference type="InterPro" id="IPR001041">
    <property type="entry name" value="2Fe-2S_ferredoxin-type"/>
</dbReference>
<sequence>MASETPLTDDNVLFKNIDGEQKITEIESYCMNCGDNGTTRMLLTVIPHFREVVVMAFDCPHCGFRNNEVQPAAALAELGVHQTIRVDAKEELSRQVVKSESASVRFEELDFEIPAQKGVLTTIEGLLQSAIEGLSQNQDERKVGRARLFALHGGHLSCSILLRTDPSNSIDQEAQPEVYAKIQEIIGELQVYVDGTRPFTMVLDDPAGNSYIENPRAPLDDPKVRRTTYKRTAEQMIAMGFTPEDEEPAEELPFHEQIHSFPGNCSNCHAPCETKMHMLDIPHFKEVIIMAISCDACGYKSNEVKAGGAISAKGKRITLKMTDIEDLSRDILKSETCGLKIPEVDLELTSGTLGGRFTTIEGLLTQVLEELQQRSEFISGDSATDESKSRFEAFLGKLRKVLAMEINPVTLILDDPLANSHLQNPYAPDDDPNMTIEEYERSWEQNEVYGLNDIKIDGYQSDAADKPEADAAASELRVTYITPQNEAVTVEAREGTNLLDLAHMHQIDLEGACEGSLACSTCHLIVQDPAMYDKLEEPSDEENDMLDLAFGLTETSRLGCQIVMTKDLDGIVVRIPSATRNVQQAKLK</sequence>
<dbReference type="PROSITE" id="PS00814">
    <property type="entry name" value="ADX"/>
    <property type="match status" value="1"/>
</dbReference>
<keyword evidence="2" id="KW-0001">2Fe-2S</keyword>
<dbReference type="PRINTS" id="PR00355">
    <property type="entry name" value="ADRENODOXIN"/>
</dbReference>
<dbReference type="Pfam" id="PF03367">
    <property type="entry name" value="Zn_ribbon_ZPR1"/>
    <property type="match status" value="2"/>
</dbReference>
<dbReference type="Proteomes" id="UP001527925">
    <property type="component" value="Unassembled WGS sequence"/>
</dbReference>
<gene>
    <name evidence="10" type="primary">ZPR1</name>
    <name evidence="10" type="ORF">HK105_208223</name>
</gene>
<dbReference type="InterPro" id="IPR040141">
    <property type="entry name" value="ZPR1"/>
</dbReference>
<dbReference type="PROSITE" id="PS51085">
    <property type="entry name" value="2FE2S_FER_2"/>
    <property type="match status" value="1"/>
</dbReference>
<keyword evidence="7" id="KW-0411">Iron-sulfur</keyword>
<dbReference type="InterPro" id="IPR018298">
    <property type="entry name" value="Adrenodoxin_Fe-S_BS"/>
</dbReference>
<evidence type="ECO:0000256" key="6">
    <source>
        <dbReference type="ARBA" id="ARBA00023004"/>
    </source>
</evidence>
<dbReference type="Pfam" id="PF22794">
    <property type="entry name" value="jr-ZPR1"/>
    <property type="match status" value="2"/>
</dbReference>
<dbReference type="CDD" id="cd00207">
    <property type="entry name" value="fer2"/>
    <property type="match status" value="1"/>
</dbReference>
<dbReference type="SUPFAM" id="SSF54292">
    <property type="entry name" value="2Fe-2S ferredoxin-like"/>
    <property type="match status" value="1"/>
</dbReference>
<dbReference type="InterPro" id="IPR004457">
    <property type="entry name" value="Znf_ZPR1"/>
</dbReference>
<accession>A0ABR4MYF9</accession>
<comment type="caution">
    <text evidence="10">The sequence shown here is derived from an EMBL/GenBank/DDBJ whole genome shotgun (WGS) entry which is preliminary data.</text>
</comment>
<dbReference type="SMART" id="SM00709">
    <property type="entry name" value="Zpr1"/>
    <property type="match status" value="2"/>
</dbReference>
<dbReference type="InterPro" id="IPR056180">
    <property type="entry name" value="ZPR1_jr_dom"/>
</dbReference>
<dbReference type="InterPro" id="IPR042452">
    <property type="entry name" value="ZPR1_Znf1/2"/>
</dbReference>
<proteinExistence type="inferred from homology"/>
<evidence type="ECO:0000256" key="8">
    <source>
        <dbReference type="ARBA" id="ARBA00034078"/>
    </source>
</evidence>
<keyword evidence="5" id="KW-0862">Zinc</keyword>
<dbReference type="GO" id="GO:0008270">
    <property type="term" value="F:zinc ion binding"/>
    <property type="evidence" value="ECO:0007669"/>
    <property type="project" value="UniProtKB-KW"/>
</dbReference>
<comment type="similarity">
    <text evidence="1">Belongs to the ZPR1 family.</text>
</comment>
<evidence type="ECO:0000256" key="5">
    <source>
        <dbReference type="ARBA" id="ARBA00022833"/>
    </source>
</evidence>
<reference evidence="10 11" key="1">
    <citation type="submission" date="2023-09" db="EMBL/GenBank/DDBJ databases">
        <title>Pangenome analysis of Batrachochytrium dendrobatidis and related Chytrids.</title>
        <authorList>
            <person name="Yacoub M.N."/>
            <person name="Stajich J.E."/>
            <person name="James T.Y."/>
        </authorList>
    </citation>
    <scope>NUCLEOTIDE SEQUENCE [LARGE SCALE GENOMIC DNA]</scope>
    <source>
        <strain evidence="10 11">JEL0888</strain>
    </source>
</reference>
<feature type="domain" description="2Fe-2S ferredoxin-type" evidence="9">
    <location>
        <begin position="476"/>
        <end position="579"/>
    </location>
</feature>